<evidence type="ECO:0000313" key="4">
    <source>
        <dbReference type="Proteomes" id="UP000799770"/>
    </source>
</evidence>
<feature type="transmembrane region" description="Helical" evidence="1">
    <location>
        <begin position="748"/>
        <end position="766"/>
    </location>
</feature>
<name>A0A6A5YQU4_9PLEO</name>
<dbReference type="EMBL" id="ML977347">
    <property type="protein sequence ID" value="KAF2108511.1"/>
    <property type="molecule type" value="Genomic_DNA"/>
</dbReference>
<feature type="domain" description="Phosphatidylinositol-specific phospholipase C X" evidence="2">
    <location>
        <begin position="169"/>
        <end position="318"/>
    </location>
</feature>
<dbReference type="PANTHER" id="PTHR13593:SF113">
    <property type="entry name" value="SI:DKEY-266F7.9"/>
    <property type="match status" value="1"/>
</dbReference>
<evidence type="ECO:0000256" key="1">
    <source>
        <dbReference type="SAM" id="Phobius"/>
    </source>
</evidence>
<keyword evidence="1" id="KW-1133">Transmembrane helix</keyword>
<dbReference type="GO" id="GO:0008081">
    <property type="term" value="F:phosphoric diester hydrolase activity"/>
    <property type="evidence" value="ECO:0007669"/>
    <property type="project" value="InterPro"/>
</dbReference>
<dbReference type="InterPro" id="IPR017946">
    <property type="entry name" value="PLC-like_Pdiesterase_TIM-brl"/>
</dbReference>
<proteinExistence type="predicted"/>
<evidence type="ECO:0000313" key="3">
    <source>
        <dbReference type="EMBL" id="KAF2108511.1"/>
    </source>
</evidence>
<dbReference type="SUPFAM" id="SSF51695">
    <property type="entry name" value="PLC-like phosphodiesterases"/>
    <property type="match status" value="1"/>
</dbReference>
<dbReference type="GO" id="GO:0006629">
    <property type="term" value="P:lipid metabolic process"/>
    <property type="evidence" value="ECO:0007669"/>
    <property type="project" value="InterPro"/>
</dbReference>
<dbReference type="OrthoDB" id="1046782at2759"/>
<reference evidence="3" key="1">
    <citation type="journal article" date="2020" name="Stud. Mycol.">
        <title>101 Dothideomycetes genomes: a test case for predicting lifestyles and emergence of pathogens.</title>
        <authorList>
            <person name="Haridas S."/>
            <person name="Albert R."/>
            <person name="Binder M."/>
            <person name="Bloem J."/>
            <person name="Labutti K."/>
            <person name="Salamov A."/>
            <person name="Andreopoulos B."/>
            <person name="Baker S."/>
            <person name="Barry K."/>
            <person name="Bills G."/>
            <person name="Bluhm B."/>
            <person name="Cannon C."/>
            <person name="Castanera R."/>
            <person name="Culley D."/>
            <person name="Daum C."/>
            <person name="Ezra D."/>
            <person name="Gonzalez J."/>
            <person name="Henrissat B."/>
            <person name="Kuo A."/>
            <person name="Liang C."/>
            <person name="Lipzen A."/>
            <person name="Lutzoni F."/>
            <person name="Magnuson J."/>
            <person name="Mondo S."/>
            <person name="Nolan M."/>
            <person name="Ohm R."/>
            <person name="Pangilinan J."/>
            <person name="Park H.-J."/>
            <person name="Ramirez L."/>
            <person name="Alfaro M."/>
            <person name="Sun H."/>
            <person name="Tritt A."/>
            <person name="Yoshinaga Y."/>
            <person name="Zwiers L.-H."/>
            <person name="Turgeon B."/>
            <person name="Goodwin S."/>
            <person name="Spatafora J."/>
            <person name="Crous P."/>
            <person name="Grigoriev I."/>
        </authorList>
    </citation>
    <scope>NUCLEOTIDE SEQUENCE</scope>
    <source>
        <strain evidence="3">CBS 627.86</strain>
    </source>
</reference>
<feature type="transmembrane region" description="Helical" evidence="1">
    <location>
        <begin position="1151"/>
        <end position="1173"/>
    </location>
</feature>
<feature type="transmembrane region" description="Helical" evidence="1">
    <location>
        <begin position="1106"/>
        <end position="1131"/>
    </location>
</feature>
<dbReference type="Pfam" id="PF00388">
    <property type="entry name" value="PI-PLC-X"/>
    <property type="match status" value="1"/>
</dbReference>
<gene>
    <name evidence="3" type="ORF">BDV96DRAFT_605573</name>
</gene>
<dbReference type="SMART" id="SM00148">
    <property type="entry name" value="PLCXc"/>
    <property type="match status" value="1"/>
</dbReference>
<dbReference type="CDD" id="cd08586">
    <property type="entry name" value="PI-PLCc_BcPLC_like"/>
    <property type="match status" value="1"/>
</dbReference>
<dbReference type="Proteomes" id="UP000799770">
    <property type="component" value="Unassembled WGS sequence"/>
</dbReference>
<feature type="transmembrane region" description="Helical" evidence="1">
    <location>
        <begin position="647"/>
        <end position="673"/>
    </location>
</feature>
<protein>
    <recommendedName>
        <fullName evidence="2">Phosphatidylinositol-specific phospholipase C X domain-containing protein</fullName>
    </recommendedName>
</protein>
<feature type="transmembrane region" description="Helical" evidence="1">
    <location>
        <begin position="693"/>
        <end position="713"/>
    </location>
</feature>
<evidence type="ECO:0000259" key="2">
    <source>
        <dbReference type="SMART" id="SM00148"/>
    </source>
</evidence>
<dbReference type="PROSITE" id="PS50007">
    <property type="entry name" value="PIPLC_X_DOMAIN"/>
    <property type="match status" value="1"/>
</dbReference>
<feature type="transmembrane region" description="Helical" evidence="1">
    <location>
        <begin position="1193"/>
        <end position="1216"/>
    </location>
</feature>
<dbReference type="PANTHER" id="PTHR13593">
    <property type="match status" value="1"/>
</dbReference>
<feature type="transmembrane region" description="Helical" evidence="1">
    <location>
        <begin position="1014"/>
        <end position="1037"/>
    </location>
</feature>
<keyword evidence="1" id="KW-0472">Membrane</keyword>
<dbReference type="Gene3D" id="3.20.20.190">
    <property type="entry name" value="Phosphatidylinositol (PI) phosphodiesterase"/>
    <property type="match status" value="1"/>
</dbReference>
<keyword evidence="1" id="KW-0812">Transmembrane</keyword>
<feature type="transmembrane region" description="Helical" evidence="1">
    <location>
        <begin position="983"/>
        <end position="1002"/>
    </location>
</feature>
<dbReference type="InterPro" id="IPR051057">
    <property type="entry name" value="PI-PLC_domain"/>
</dbReference>
<organism evidence="3 4">
    <name type="scientific">Lophiotrema nucula</name>
    <dbReference type="NCBI Taxonomy" id="690887"/>
    <lineage>
        <taxon>Eukaryota</taxon>
        <taxon>Fungi</taxon>
        <taxon>Dikarya</taxon>
        <taxon>Ascomycota</taxon>
        <taxon>Pezizomycotina</taxon>
        <taxon>Dothideomycetes</taxon>
        <taxon>Pleosporomycetidae</taxon>
        <taxon>Pleosporales</taxon>
        <taxon>Lophiotremataceae</taxon>
        <taxon>Lophiotrema</taxon>
    </lineage>
</organism>
<accession>A0A6A5YQU4</accession>
<keyword evidence="4" id="KW-1185">Reference proteome</keyword>
<dbReference type="InterPro" id="IPR000909">
    <property type="entry name" value="PLipase_C_PInositol-sp_X_dom"/>
</dbReference>
<sequence length="1300" mass="145824">MTPSFTIRNLTPTSLCLIRIESFEDPNTKQTRSGLFNFAYRSNSSVPTASELGEHVQSFYCYDLAIDLATFESYTFEKEQLKAVHQDTPSPTSSPALRLTVETSPNQRYRIALNPAYTQKSSQLCSTLTPFPSNAYTALYHPTNPIPHVTIHDNNSLDLATWMSSLPSTLPLSALSIPGSHNSHAYYRALPSVRCQVVDVKAQLEHGIRLLDIRVQPAHATDIDKKDLALVHGAFPASLTGAKYLEPILDTCYEFLQRNPKETIIISLKREGIGSATDEVLSQILDKHYIAPNRERWHTGSTLPYLGDVRGKLVLIRRYNLHDSLAASSHGYGLDATEWPDNCAHAFHGPFCVQDFYGVLNPSFIPQKLQHSNEHLVRSAECTAFIPGINTDKANPVPPGPLYLNFLSASNFFNMSCWPEKIAKVVNRGIEEWICMGHHLEDPLNTPAEPGKTSLEGHEDRAEPVGGVVRKAKPGDGSTGVVIMDNVGEGGDWDLVKMIVGMNMGPLHLSRCSTLRRFPIRTQSSCGARQRPPHNVVVVAQPHVYTRAARSHKAGRTSGTIPRHTFFSFTIQTMRDRCNFAGNADMYGIGIRLGVYITWAARVLATLISPSEVHNIQLTTGFYFTAILFALLTQVNKQPGIEVVEVYITLMAPFMATLLALPFVLFSCMIVAVRGLDYVRNWTKSTRNWTDSLTRGLAFLLLTGLQSFQLWFWKRKVRQLDSKDCQQYGFLFVPVALDSNAFRTVNVVVTSFILGFCGLMLVLRVIRYLKIWEPKRPFLEIERKYESRKMDFHGISLTLTDMAIISIVIAATECTIHWNNISGVNNIDSLARLKSRASCEDSVTKTHLCAHATNPEIASAESTTLELSVYPMARFRLWLIDGYRIRLISSWRWWFWIPQPHALHRSERHIIPSAHWTWSSLQSTIYNISGLIRWSGHLMSFDMETCTFVGNADMYGLGIRLGYYLQWHGSLLAAWVCRREVPALRITNIFFVASTFLALVVQVSKGKDLQVVEIYITLLFTFGSSLQLLPVLLWRLVTCCNPMRDPSRFPKTKPPSAVFTACYNLLLIAVLTFQIWFWISKVPVLDTLACKQFGFLFTRIQLRSRAFGIVNVVLSAVLLALLVGYAAAGLYQTQTKKLAIISKSDFSPRMIKAYTILNSVSKFIVASTIVIATELCIKWNRITGVNDINSAGQMIPLVIGVGSVVRILYMAAYSLFSDKYDSDSDSDSGHIAAFHDLGPTLPCARRPDDVVAPWYDMDQPMPVAWKDDSNRDDHIAPFYDDIGPVFPIVTSFPPRQMGDE</sequence>
<feature type="transmembrane region" description="Helical" evidence="1">
    <location>
        <begin position="1058"/>
        <end position="1079"/>
    </location>
</feature>